<protein>
    <submittedName>
        <fullName evidence="9">TolC family protein</fullName>
    </submittedName>
</protein>
<dbReference type="InterPro" id="IPR051906">
    <property type="entry name" value="TolC-like"/>
</dbReference>
<reference evidence="9" key="2">
    <citation type="submission" date="2021-04" db="EMBL/GenBank/DDBJ databases">
        <authorList>
            <person name="Gilroy R."/>
        </authorList>
    </citation>
    <scope>NUCLEOTIDE SEQUENCE</scope>
    <source>
        <strain evidence="9">ChiHecec1B25-7008</strain>
    </source>
</reference>
<keyword evidence="7" id="KW-0998">Cell outer membrane</keyword>
<comment type="subcellular location">
    <subcellularLocation>
        <location evidence="1">Cell outer membrane</location>
    </subcellularLocation>
</comment>
<organism evidence="9 10">
    <name type="scientific">Candidatus Bacteroides intestinavium</name>
    <dbReference type="NCBI Taxonomy" id="2838469"/>
    <lineage>
        <taxon>Bacteria</taxon>
        <taxon>Pseudomonadati</taxon>
        <taxon>Bacteroidota</taxon>
        <taxon>Bacteroidia</taxon>
        <taxon>Bacteroidales</taxon>
        <taxon>Bacteroidaceae</taxon>
        <taxon>Bacteroides</taxon>
    </lineage>
</organism>
<evidence type="ECO:0000256" key="1">
    <source>
        <dbReference type="ARBA" id="ARBA00004442"/>
    </source>
</evidence>
<dbReference type="EMBL" id="DWZE01000083">
    <property type="protein sequence ID" value="HJA83734.1"/>
    <property type="molecule type" value="Genomic_DNA"/>
</dbReference>
<gene>
    <name evidence="9" type="ORF">H9785_07190</name>
</gene>
<proteinExistence type="inferred from homology"/>
<comment type="similarity">
    <text evidence="2">Belongs to the outer membrane factor (OMF) (TC 1.B.17) family.</text>
</comment>
<keyword evidence="5" id="KW-0812">Transmembrane</keyword>
<evidence type="ECO:0000256" key="8">
    <source>
        <dbReference type="SAM" id="SignalP"/>
    </source>
</evidence>
<accession>A0A9D2KU23</accession>
<evidence type="ECO:0000256" key="5">
    <source>
        <dbReference type="ARBA" id="ARBA00022692"/>
    </source>
</evidence>
<keyword evidence="6" id="KW-0472">Membrane</keyword>
<dbReference type="Pfam" id="PF02321">
    <property type="entry name" value="OEP"/>
    <property type="match status" value="2"/>
</dbReference>
<evidence type="ECO:0000256" key="2">
    <source>
        <dbReference type="ARBA" id="ARBA00007613"/>
    </source>
</evidence>
<dbReference type="Proteomes" id="UP000823860">
    <property type="component" value="Unassembled WGS sequence"/>
</dbReference>
<dbReference type="PANTHER" id="PTHR30026:SF20">
    <property type="entry name" value="OUTER MEMBRANE PROTEIN TOLC"/>
    <property type="match status" value="1"/>
</dbReference>
<dbReference type="PROSITE" id="PS51257">
    <property type="entry name" value="PROKAR_LIPOPROTEIN"/>
    <property type="match status" value="1"/>
</dbReference>
<evidence type="ECO:0000313" key="10">
    <source>
        <dbReference type="Proteomes" id="UP000823860"/>
    </source>
</evidence>
<comment type="caution">
    <text evidence="9">The sequence shown here is derived from an EMBL/GenBank/DDBJ whole genome shotgun (WGS) entry which is preliminary data.</text>
</comment>
<dbReference type="AlphaFoldDB" id="A0A9D2KU23"/>
<keyword evidence="4" id="KW-1134">Transmembrane beta strand</keyword>
<dbReference type="InterPro" id="IPR003423">
    <property type="entry name" value="OMP_efflux"/>
</dbReference>
<evidence type="ECO:0000313" key="9">
    <source>
        <dbReference type="EMBL" id="HJA83734.1"/>
    </source>
</evidence>
<keyword evidence="3" id="KW-0813">Transport</keyword>
<reference evidence="9" key="1">
    <citation type="journal article" date="2021" name="PeerJ">
        <title>Extensive microbial diversity within the chicken gut microbiome revealed by metagenomics and culture.</title>
        <authorList>
            <person name="Gilroy R."/>
            <person name="Ravi A."/>
            <person name="Getino M."/>
            <person name="Pursley I."/>
            <person name="Horton D.L."/>
            <person name="Alikhan N.F."/>
            <person name="Baker D."/>
            <person name="Gharbi K."/>
            <person name="Hall N."/>
            <person name="Watson M."/>
            <person name="Adriaenssens E.M."/>
            <person name="Foster-Nyarko E."/>
            <person name="Jarju S."/>
            <person name="Secka A."/>
            <person name="Antonio M."/>
            <person name="Oren A."/>
            <person name="Chaudhuri R.R."/>
            <person name="La Ragione R."/>
            <person name="Hildebrand F."/>
            <person name="Pallen M.J."/>
        </authorList>
    </citation>
    <scope>NUCLEOTIDE SEQUENCE</scope>
    <source>
        <strain evidence="9">ChiHecec1B25-7008</strain>
    </source>
</reference>
<keyword evidence="8" id="KW-0732">Signal</keyword>
<dbReference type="PANTHER" id="PTHR30026">
    <property type="entry name" value="OUTER MEMBRANE PROTEIN TOLC"/>
    <property type="match status" value="1"/>
</dbReference>
<dbReference type="SUPFAM" id="SSF56954">
    <property type="entry name" value="Outer membrane efflux proteins (OEP)"/>
    <property type="match status" value="1"/>
</dbReference>
<feature type="chain" id="PRO_5038519130" evidence="8">
    <location>
        <begin position="26"/>
        <end position="443"/>
    </location>
</feature>
<feature type="signal peptide" evidence="8">
    <location>
        <begin position="1"/>
        <end position="25"/>
    </location>
</feature>
<dbReference type="GO" id="GO:1990281">
    <property type="term" value="C:efflux pump complex"/>
    <property type="evidence" value="ECO:0007669"/>
    <property type="project" value="TreeGrafter"/>
</dbReference>
<dbReference type="GO" id="GO:0015288">
    <property type="term" value="F:porin activity"/>
    <property type="evidence" value="ECO:0007669"/>
    <property type="project" value="TreeGrafter"/>
</dbReference>
<evidence type="ECO:0000256" key="4">
    <source>
        <dbReference type="ARBA" id="ARBA00022452"/>
    </source>
</evidence>
<dbReference type="Gene3D" id="1.20.1600.10">
    <property type="entry name" value="Outer membrane efflux proteins (OEP)"/>
    <property type="match status" value="1"/>
</dbReference>
<dbReference type="GO" id="GO:0009279">
    <property type="term" value="C:cell outer membrane"/>
    <property type="evidence" value="ECO:0007669"/>
    <property type="project" value="UniProtKB-SubCell"/>
</dbReference>
<evidence type="ECO:0000256" key="6">
    <source>
        <dbReference type="ARBA" id="ARBA00023136"/>
    </source>
</evidence>
<evidence type="ECO:0000256" key="7">
    <source>
        <dbReference type="ARBA" id="ARBA00023237"/>
    </source>
</evidence>
<sequence>MNTPILKTIFLAGALLSVSCTPAGAQDSLLTLSLAECRQMALAHNEDLQKADNDVRRAELDKAIAFSAYLPKADATATGVYMWPDMDMMSGMTFQMHGAYMAGIALTQPLYTGGKIRAGNRLAAIGRDCAAENRRKARMQVLADADNAYWTYIAVCWKVRMLEAYRRQMDALHDQAQVGVSAGMATANDLLRIEAKRSEIDYQLQKAENGANLCRLSLCNVLGADLDTEIMPTDTVIALPAATPLDESIALRPELKLLQKQVEASEQQVKSVRADLLPQLGLSAGYYHYGNFKLKGVADDGQGNYIPYAQDFKGGNWIVMASVSIPVFHWGEGLRKVKKSRLELQDARLDLQKNSRLLRIEVRRAVQNLTDSRTLVETALRGEGQATENLRVMRDRYAAGMCTLTDLLDAQSQWQQARSNRIEAQTQYKINETEYLRVTGRLE</sequence>
<evidence type="ECO:0000256" key="3">
    <source>
        <dbReference type="ARBA" id="ARBA00022448"/>
    </source>
</evidence>
<name>A0A9D2KU23_9BACE</name>
<dbReference type="GO" id="GO:0015562">
    <property type="term" value="F:efflux transmembrane transporter activity"/>
    <property type="evidence" value="ECO:0007669"/>
    <property type="project" value="InterPro"/>
</dbReference>